<proteinExistence type="predicted"/>
<keyword evidence="3" id="KW-0804">Transcription</keyword>
<dbReference type="PROSITE" id="PS01117">
    <property type="entry name" value="HTH_MARR_1"/>
    <property type="match status" value="1"/>
</dbReference>
<dbReference type="SMART" id="SM00347">
    <property type="entry name" value="HTH_MARR"/>
    <property type="match status" value="1"/>
</dbReference>
<evidence type="ECO:0000313" key="5">
    <source>
        <dbReference type="EMBL" id="MBK4347076.1"/>
    </source>
</evidence>
<dbReference type="PRINTS" id="PR00598">
    <property type="entry name" value="HTHMARR"/>
</dbReference>
<reference evidence="5" key="1">
    <citation type="submission" date="2021-01" db="EMBL/GenBank/DDBJ databases">
        <title>Lacisediminihabitans sp. nov. strain G11-30, isolated from Antarctic Soil.</title>
        <authorList>
            <person name="Li J."/>
        </authorList>
    </citation>
    <scope>NUCLEOTIDE SEQUENCE</scope>
    <source>
        <strain evidence="5">G11-30</strain>
    </source>
</reference>
<dbReference type="PANTHER" id="PTHR33164">
    <property type="entry name" value="TRANSCRIPTIONAL REGULATOR, MARR FAMILY"/>
    <property type="match status" value="1"/>
</dbReference>
<dbReference type="Gene3D" id="1.10.10.10">
    <property type="entry name" value="Winged helix-like DNA-binding domain superfamily/Winged helix DNA-binding domain"/>
    <property type="match status" value="1"/>
</dbReference>
<protein>
    <submittedName>
        <fullName evidence="5">MarR family transcriptional regulator</fullName>
    </submittedName>
</protein>
<evidence type="ECO:0000313" key="6">
    <source>
        <dbReference type="EMBL" id="MBK4347801.1"/>
    </source>
</evidence>
<dbReference type="EMBL" id="JAEPES010000001">
    <property type="protein sequence ID" value="MBK4347076.1"/>
    <property type="molecule type" value="Genomic_DNA"/>
</dbReference>
<feature type="domain" description="HTH marR-type" evidence="4">
    <location>
        <begin position="20"/>
        <end position="152"/>
    </location>
</feature>
<accession>A0A934SI51</accession>
<keyword evidence="2" id="KW-0238">DNA-binding</keyword>
<dbReference type="AlphaFoldDB" id="A0A934SI51"/>
<dbReference type="InterPro" id="IPR036388">
    <property type="entry name" value="WH-like_DNA-bd_sf"/>
</dbReference>
<dbReference type="Proteomes" id="UP000636458">
    <property type="component" value="Unassembled WGS sequence"/>
</dbReference>
<comment type="caution">
    <text evidence="5">The sequence shown here is derived from an EMBL/GenBank/DDBJ whole genome shotgun (WGS) entry which is preliminary data.</text>
</comment>
<dbReference type="SUPFAM" id="SSF46785">
    <property type="entry name" value="Winged helix' DNA-binding domain"/>
    <property type="match status" value="1"/>
</dbReference>
<dbReference type="GO" id="GO:0006950">
    <property type="term" value="P:response to stress"/>
    <property type="evidence" value="ECO:0007669"/>
    <property type="project" value="TreeGrafter"/>
</dbReference>
<name>A0A934SI51_9MICO</name>
<evidence type="ECO:0000256" key="1">
    <source>
        <dbReference type="ARBA" id="ARBA00023015"/>
    </source>
</evidence>
<dbReference type="GO" id="GO:0003700">
    <property type="term" value="F:DNA-binding transcription factor activity"/>
    <property type="evidence" value="ECO:0007669"/>
    <property type="project" value="InterPro"/>
</dbReference>
<dbReference type="Pfam" id="PF01047">
    <property type="entry name" value="MarR"/>
    <property type="match status" value="1"/>
</dbReference>
<dbReference type="InterPro" id="IPR023187">
    <property type="entry name" value="Tscrpt_reg_MarR-type_CS"/>
</dbReference>
<evidence type="ECO:0000256" key="3">
    <source>
        <dbReference type="ARBA" id="ARBA00023163"/>
    </source>
</evidence>
<dbReference type="InterPro" id="IPR036390">
    <property type="entry name" value="WH_DNA-bd_sf"/>
</dbReference>
<dbReference type="RefSeq" id="WP_200555338.1">
    <property type="nucleotide sequence ID" value="NZ_JAEPES010000001.1"/>
</dbReference>
<sequence length="162" mass="17489">MRPKIDVEPTSGHQPERHVLQGFPDTAARFVRAMEQNQRRVAAERGLSDFDLRAIFRIAAAGSVTPKQLAVDLSVTKGAITGLSTRLVDAGLVARVEHPLDRRSLHLELTPAGHAAMREMHDDFKARLSAAGTPLGDDELSAAASVLQALTRRLVDQGGDLP</sequence>
<dbReference type="GO" id="GO:0003677">
    <property type="term" value="F:DNA binding"/>
    <property type="evidence" value="ECO:0007669"/>
    <property type="project" value="UniProtKB-KW"/>
</dbReference>
<dbReference type="InterPro" id="IPR000835">
    <property type="entry name" value="HTH_MarR-typ"/>
</dbReference>
<keyword evidence="7" id="KW-1185">Reference proteome</keyword>
<dbReference type="PROSITE" id="PS50995">
    <property type="entry name" value="HTH_MARR_2"/>
    <property type="match status" value="1"/>
</dbReference>
<dbReference type="PANTHER" id="PTHR33164:SF104">
    <property type="entry name" value="TRANSCRIPTIONAL REGULATORY PROTEIN"/>
    <property type="match status" value="1"/>
</dbReference>
<gene>
    <name evidence="5" type="ORF">IV501_05465</name>
    <name evidence="6" type="ORF">IV501_09160</name>
</gene>
<evidence type="ECO:0000313" key="7">
    <source>
        <dbReference type="Proteomes" id="UP000636458"/>
    </source>
</evidence>
<keyword evidence="1" id="KW-0805">Transcription regulation</keyword>
<organism evidence="5 7">
    <name type="scientific">Lacisediminihabitans changchengi</name>
    <dbReference type="NCBI Taxonomy" id="2787634"/>
    <lineage>
        <taxon>Bacteria</taxon>
        <taxon>Bacillati</taxon>
        <taxon>Actinomycetota</taxon>
        <taxon>Actinomycetes</taxon>
        <taxon>Micrococcales</taxon>
        <taxon>Microbacteriaceae</taxon>
        <taxon>Lacisediminihabitans</taxon>
    </lineage>
</organism>
<dbReference type="EMBL" id="JAEPES010000003">
    <property type="protein sequence ID" value="MBK4347801.1"/>
    <property type="molecule type" value="Genomic_DNA"/>
</dbReference>
<evidence type="ECO:0000256" key="2">
    <source>
        <dbReference type="ARBA" id="ARBA00023125"/>
    </source>
</evidence>
<evidence type="ECO:0000259" key="4">
    <source>
        <dbReference type="PROSITE" id="PS50995"/>
    </source>
</evidence>
<dbReference type="InterPro" id="IPR039422">
    <property type="entry name" value="MarR/SlyA-like"/>
</dbReference>